<dbReference type="Pfam" id="PF01546">
    <property type="entry name" value="Peptidase_M20"/>
    <property type="match status" value="1"/>
</dbReference>
<dbReference type="RefSeq" id="WP_343131710.1">
    <property type="nucleotide sequence ID" value="NZ_JBCITK010000001.1"/>
</dbReference>
<dbReference type="PIRSF" id="PIRSF010386">
    <property type="entry name" value="RocB"/>
    <property type="match status" value="1"/>
</dbReference>
<proteinExistence type="predicted"/>
<keyword evidence="4" id="KW-1185">Reference proteome</keyword>
<dbReference type="InterPro" id="IPR036264">
    <property type="entry name" value="Bact_exopeptidase_dim_dom"/>
</dbReference>
<keyword evidence="2" id="KW-0378">Hydrolase</keyword>
<evidence type="ECO:0000313" key="3">
    <source>
        <dbReference type="EMBL" id="MEN0645112.1"/>
    </source>
</evidence>
<sequence length="557" mass="62906">MGDTKIKYYAHAERIKQLTIELVNQPSISGTSGEREMADVIVKILKRLDYYKEHPDHIVTVPIPGDSENREAVIALMEGNPNSQHATLLLSHFDVVGVDDFGQYKSFAFLPDQLEDAIKDEQEGYLNADAKEDLQSGDYLFGRGTMDMKAGLAMQMSVLQDLSEAKGISQNLVLVAVPDEEKLSKGMFAAVNELYQMKQKGWAFDACICSEPNFSAFPNDYQKYVYTGSTGKLLPFIYCLGRETHVGQPLEGINASVMAAQLAVEMEWSEKFADQALGETSPSPTCLRIRDLKDSYDVQTPNEAYLLYNVLTLSTQPEEVMEKMIQACKHSSVQIYERLLRLRSTQTHVTSELESGIPEPKVFTLENMYQMGMSKYGQEFEQIYQRILLEQKDTEDYSEATLAIARDLSNYFLNRAPFYLVMLQPPYYPHVSLDSTKDAKLSKMVGRLATFAQDELKETIAIKTFFPGLSDVSYCRNSGDTQAYQSLVRHMPLYKNGYDLPLKQIDELDIPTLNIGPFGKDAHKRSERLQLSYSTKVAPLLLTYALDSIDRMNQSFG</sequence>
<dbReference type="PANTHER" id="PTHR43808:SF27">
    <property type="entry name" value="PROTEIN ROCB"/>
    <property type="match status" value="1"/>
</dbReference>
<dbReference type="SUPFAM" id="SSF55031">
    <property type="entry name" value="Bacterial exopeptidase dimerisation domain"/>
    <property type="match status" value="1"/>
</dbReference>
<organism evidence="3 4">
    <name type="scientific">Alkalicoccobacillus gibsonii</name>
    <dbReference type="NCBI Taxonomy" id="79881"/>
    <lineage>
        <taxon>Bacteria</taxon>
        <taxon>Bacillati</taxon>
        <taxon>Bacillota</taxon>
        <taxon>Bacilli</taxon>
        <taxon>Bacillales</taxon>
        <taxon>Bacillaceae</taxon>
        <taxon>Alkalicoccobacillus</taxon>
    </lineage>
</organism>
<name>A0ABU9VMJ0_9BACI</name>
<dbReference type="InterPro" id="IPR002933">
    <property type="entry name" value="Peptidase_M20"/>
</dbReference>
<evidence type="ECO:0000313" key="4">
    <source>
        <dbReference type="Proteomes" id="UP001418796"/>
    </source>
</evidence>
<protein>
    <submittedName>
        <fullName evidence="3">M20/M25/M40 family metallo-hydrolase</fullName>
    </submittedName>
</protein>
<evidence type="ECO:0000256" key="1">
    <source>
        <dbReference type="ARBA" id="ARBA00022723"/>
    </source>
</evidence>
<dbReference type="PANTHER" id="PTHR43808">
    <property type="entry name" value="ACETYLORNITHINE DEACETYLASE"/>
    <property type="match status" value="1"/>
</dbReference>
<comment type="caution">
    <text evidence="3">The sequence shown here is derived from an EMBL/GenBank/DDBJ whole genome shotgun (WGS) entry which is preliminary data.</text>
</comment>
<dbReference type="InterPro" id="IPR012166">
    <property type="entry name" value="Uncharacterised_RocB"/>
</dbReference>
<dbReference type="EMBL" id="JBCITK010000001">
    <property type="protein sequence ID" value="MEN0645112.1"/>
    <property type="molecule type" value="Genomic_DNA"/>
</dbReference>
<keyword evidence="1" id="KW-0479">Metal-binding</keyword>
<gene>
    <name evidence="3" type="ORF">MKY91_18285</name>
</gene>
<reference evidence="3 4" key="1">
    <citation type="submission" date="2024-03" db="EMBL/GenBank/DDBJ databases">
        <title>Bacilli Hybrid Assemblies.</title>
        <authorList>
            <person name="Kovac J."/>
        </authorList>
    </citation>
    <scope>NUCLEOTIDE SEQUENCE [LARGE SCALE GENOMIC DNA]</scope>
    <source>
        <strain evidence="3 4">FSL R7-0666</strain>
    </source>
</reference>
<dbReference type="Proteomes" id="UP001418796">
    <property type="component" value="Unassembled WGS sequence"/>
</dbReference>
<evidence type="ECO:0000256" key="2">
    <source>
        <dbReference type="ARBA" id="ARBA00022801"/>
    </source>
</evidence>
<dbReference type="SUPFAM" id="SSF53187">
    <property type="entry name" value="Zn-dependent exopeptidases"/>
    <property type="match status" value="1"/>
</dbReference>
<dbReference type="Gene3D" id="3.40.630.10">
    <property type="entry name" value="Zn peptidases"/>
    <property type="match status" value="1"/>
</dbReference>
<dbReference type="InterPro" id="IPR050072">
    <property type="entry name" value="Peptidase_M20A"/>
</dbReference>
<accession>A0ABU9VMJ0</accession>